<name>X0T673_9ZZZZ</name>
<evidence type="ECO:0000256" key="1">
    <source>
        <dbReference type="SAM" id="MobiDB-lite"/>
    </source>
</evidence>
<comment type="caution">
    <text evidence="2">The sequence shown here is derived from an EMBL/GenBank/DDBJ whole genome shotgun (WGS) entry which is preliminary data.</text>
</comment>
<sequence length="131" mass="14506">MSKWTKAKALALWKELPEYINPLQFMTPIEDKQRGSRYGACGVRIDGNPQFVDAVLSCLKPLIAGESGTTRLGLSRSPVTGKFKAAPHADTDAEVCYIRLHRRGSAVARPREVQSAPVDRRSERFSQAYTG</sequence>
<dbReference type="EMBL" id="BARS01009219">
    <property type="protein sequence ID" value="GAF71570.1"/>
    <property type="molecule type" value="Genomic_DNA"/>
</dbReference>
<reference evidence="2" key="1">
    <citation type="journal article" date="2014" name="Front. Microbiol.">
        <title>High frequency of phylogenetically diverse reductive dehalogenase-homologous genes in deep subseafloor sedimentary metagenomes.</title>
        <authorList>
            <person name="Kawai M."/>
            <person name="Futagami T."/>
            <person name="Toyoda A."/>
            <person name="Takaki Y."/>
            <person name="Nishi S."/>
            <person name="Hori S."/>
            <person name="Arai W."/>
            <person name="Tsubouchi T."/>
            <person name="Morono Y."/>
            <person name="Uchiyama I."/>
            <person name="Ito T."/>
            <person name="Fujiyama A."/>
            <person name="Inagaki F."/>
            <person name="Takami H."/>
        </authorList>
    </citation>
    <scope>NUCLEOTIDE SEQUENCE</scope>
    <source>
        <strain evidence="2">Expedition CK06-06</strain>
    </source>
</reference>
<protein>
    <submittedName>
        <fullName evidence="2">Uncharacterized protein</fullName>
    </submittedName>
</protein>
<organism evidence="2">
    <name type="scientific">marine sediment metagenome</name>
    <dbReference type="NCBI Taxonomy" id="412755"/>
    <lineage>
        <taxon>unclassified sequences</taxon>
        <taxon>metagenomes</taxon>
        <taxon>ecological metagenomes</taxon>
    </lineage>
</organism>
<gene>
    <name evidence="2" type="ORF">S01H1_17385</name>
</gene>
<evidence type="ECO:0000313" key="2">
    <source>
        <dbReference type="EMBL" id="GAF71570.1"/>
    </source>
</evidence>
<feature type="region of interest" description="Disordered" evidence="1">
    <location>
        <begin position="108"/>
        <end position="131"/>
    </location>
</feature>
<proteinExistence type="predicted"/>
<accession>X0T673</accession>
<dbReference type="AlphaFoldDB" id="X0T673"/>